<reference evidence="1 2" key="1">
    <citation type="submission" date="2014-04" db="EMBL/GenBank/DDBJ databases">
        <title>Variable characteristics of bacteriocin-producing Streptococcus salivarius strains isolated from Malaysian subjects.</title>
        <authorList>
            <person name="Philip K."/>
            <person name="Barbour A."/>
        </authorList>
    </citation>
    <scope>NUCLEOTIDE SEQUENCE [LARGE SCALE GENOMIC DNA]</scope>
    <source>
        <strain evidence="1 2">NU10</strain>
    </source>
</reference>
<accession>A0A074IWZ2</accession>
<name>A0A074IWZ2_STRSL</name>
<evidence type="ECO:0000313" key="1">
    <source>
        <dbReference type="EMBL" id="KEO46253.1"/>
    </source>
</evidence>
<sequence>MSKIWKWLFLGLLALNLALVSVVTYRIMTPVETTSSVSLSKGATKIGKYSMTKDELDAALTGFAQDYSTDKMRFKVKVTNSKIVFESSYKVLGHPVPLYVYFTPVVSESGAIVLHVSELSAGTLKLPVSDVLKMIKRSTNLPDYIAIDSKKGKVTLNIQSMKNEKGITARAQSLDLVNDRIEFDIYKTIN</sequence>
<dbReference type="InterPro" id="IPR018672">
    <property type="entry name" value="DUF2140"/>
</dbReference>
<proteinExistence type="predicted"/>
<dbReference type="Pfam" id="PF09911">
    <property type="entry name" value="DUF2140"/>
    <property type="match status" value="1"/>
</dbReference>
<gene>
    <name evidence="1" type="ORF">DL07_10140</name>
</gene>
<dbReference type="EMBL" id="JJMT01000006">
    <property type="protein sequence ID" value="KEO46253.1"/>
    <property type="molecule type" value="Genomic_DNA"/>
</dbReference>
<dbReference type="AlphaFoldDB" id="A0A074IWZ2"/>
<comment type="caution">
    <text evidence="1">The sequence shown here is derived from an EMBL/GenBank/DDBJ whole genome shotgun (WGS) entry which is preliminary data.</text>
</comment>
<dbReference type="RefSeq" id="WP_037601109.1">
    <property type="nucleotide sequence ID" value="NZ_CACRUJ010000010.1"/>
</dbReference>
<protein>
    <submittedName>
        <fullName evidence="1">Membrane protein</fullName>
    </submittedName>
</protein>
<organism evidence="1 2">
    <name type="scientific">Streptococcus salivarius</name>
    <dbReference type="NCBI Taxonomy" id="1304"/>
    <lineage>
        <taxon>Bacteria</taxon>
        <taxon>Bacillati</taxon>
        <taxon>Bacillota</taxon>
        <taxon>Bacilli</taxon>
        <taxon>Lactobacillales</taxon>
        <taxon>Streptococcaceae</taxon>
        <taxon>Streptococcus</taxon>
    </lineage>
</organism>
<dbReference type="Proteomes" id="UP000027855">
    <property type="component" value="Unassembled WGS sequence"/>
</dbReference>
<evidence type="ECO:0000313" key="2">
    <source>
        <dbReference type="Proteomes" id="UP000027855"/>
    </source>
</evidence>